<keyword evidence="4" id="KW-1185">Reference proteome</keyword>
<feature type="compositionally biased region" description="Low complexity" evidence="1">
    <location>
        <begin position="420"/>
        <end position="430"/>
    </location>
</feature>
<feature type="region of interest" description="Disordered" evidence="1">
    <location>
        <begin position="1"/>
        <end position="20"/>
    </location>
</feature>
<comment type="caution">
    <text evidence="3">The sequence shown here is derived from an EMBL/GenBank/DDBJ whole genome shotgun (WGS) entry which is preliminary data.</text>
</comment>
<dbReference type="EMBL" id="JBJJXI010000106">
    <property type="protein sequence ID" value="KAL3392305.1"/>
    <property type="molecule type" value="Genomic_DNA"/>
</dbReference>
<name>A0ABD2WGX5_9HYME</name>
<feature type="compositionally biased region" description="Polar residues" evidence="1">
    <location>
        <begin position="406"/>
        <end position="417"/>
    </location>
</feature>
<feature type="region of interest" description="Disordered" evidence="1">
    <location>
        <begin position="406"/>
        <end position="438"/>
    </location>
</feature>
<dbReference type="SUPFAM" id="SSF57756">
    <property type="entry name" value="Retrovirus zinc finger-like domains"/>
    <property type="match status" value="1"/>
</dbReference>
<proteinExistence type="predicted"/>
<gene>
    <name evidence="3" type="ORF">TKK_013132</name>
</gene>
<feature type="compositionally biased region" description="Basic and acidic residues" evidence="1">
    <location>
        <begin position="10"/>
        <end position="20"/>
    </location>
</feature>
<evidence type="ECO:0000313" key="4">
    <source>
        <dbReference type="Proteomes" id="UP001627154"/>
    </source>
</evidence>
<dbReference type="AlphaFoldDB" id="A0ABD2WGX5"/>
<organism evidence="3 4">
    <name type="scientific">Trichogramma kaykai</name>
    <dbReference type="NCBI Taxonomy" id="54128"/>
    <lineage>
        <taxon>Eukaryota</taxon>
        <taxon>Metazoa</taxon>
        <taxon>Ecdysozoa</taxon>
        <taxon>Arthropoda</taxon>
        <taxon>Hexapoda</taxon>
        <taxon>Insecta</taxon>
        <taxon>Pterygota</taxon>
        <taxon>Neoptera</taxon>
        <taxon>Endopterygota</taxon>
        <taxon>Hymenoptera</taxon>
        <taxon>Apocrita</taxon>
        <taxon>Proctotrupomorpha</taxon>
        <taxon>Chalcidoidea</taxon>
        <taxon>Trichogrammatidae</taxon>
        <taxon>Trichogramma</taxon>
    </lineage>
</organism>
<feature type="region of interest" description="Disordered" evidence="1">
    <location>
        <begin position="40"/>
        <end position="72"/>
    </location>
</feature>
<feature type="domain" description="Ty3 transposon capsid-like protein" evidence="2">
    <location>
        <begin position="186"/>
        <end position="338"/>
    </location>
</feature>
<sequence length="478" mass="55754">MLTAENINAPKEDSQNEGDKETLVDRLICRQIRKAYGKNTVPWTDNDKEKRSPPKHDTTIKPNANSTKRHDRRSVNFNTTMNTTQDDLLNFSIDSQHQLDPLANHFSPRETELTVEKKLNNLYLQYNIFVEQINQTSRENTLSTITPALPSTSFNNSVNFDNAKRQQIDFSCKTKQLLRGYDLKFGRNDKDDAESFITKLKTVQELTNIAEKDLLRFMPSMLTGDAEIWAEPLYTQWDTLEKFIEDLRLQYGIPNFQMRLEDEIRNRTQGPDEKITTFIAKIRLLMNKISPQWSEKKQLNRIYENLHPKYLKNIKRSQFNNFKELTLIGQEAESLIDKEQNYKPPPTERSLVPKAAYASKKNNNNNGTKKNEIAAIENKNLQKYNKPPNNNYNENYTSRSFTNNYVKKNNSTASNENRQQKPAQQTAAPANDRDKPKRDDNCWICKASDHWAMLCPNKDGDICYRCRTKGFRIYKLKN</sequence>
<accession>A0ABD2WGX5</accession>
<dbReference type="Pfam" id="PF19259">
    <property type="entry name" value="Ty3_capsid"/>
    <property type="match status" value="1"/>
</dbReference>
<reference evidence="3 4" key="1">
    <citation type="journal article" date="2024" name="bioRxiv">
        <title>A reference genome for Trichogramma kaykai: A tiny desert-dwelling parasitoid wasp with competing sex-ratio distorters.</title>
        <authorList>
            <person name="Culotta J."/>
            <person name="Lindsey A.R."/>
        </authorList>
    </citation>
    <scope>NUCLEOTIDE SEQUENCE [LARGE SCALE GENOMIC DNA]</scope>
    <source>
        <strain evidence="3 4">KSX58</strain>
    </source>
</reference>
<evidence type="ECO:0000313" key="3">
    <source>
        <dbReference type="EMBL" id="KAL3392305.1"/>
    </source>
</evidence>
<dbReference type="Proteomes" id="UP001627154">
    <property type="component" value="Unassembled WGS sequence"/>
</dbReference>
<feature type="compositionally biased region" description="Basic and acidic residues" evidence="1">
    <location>
        <begin position="45"/>
        <end position="59"/>
    </location>
</feature>
<evidence type="ECO:0000256" key="1">
    <source>
        <dbReference type="SAM" id="MobiDB-lite"/>
    </source>
</evidence>
<dbReference type="Gene3D" id="4.10.60.10">
    <property type="entry name" value="Zinc finger, CCHC-type"/>
    <property type="match status" value="1"/>
</dbReference>
<dbReference type="InterPro" id="IPR036875">
    <property type="entry name" value="Znf_CCHC_sf"/>
</dbReference>
<dbReference type="InterPro" id="IPR045358">
    <property type="entry name" value="Ty3_capsid"/>
</dbReference>
<protein>
    <recommendedName>
        <fullName evidence="2">Ty3 transposon capsid-like protein domain-containing protein</fullName>
    </recommendedName>
</protein>
<evidence type="ECO:0000259" key="2">
    <source>
        <dbReference type="Pfam" id="PF19259"/>
    </source>
</evidence>
<feature type="region of interest" description="Disordered" evidence="1">
    <location>
        <begin position="339"/>
        <end position="371"/>
    </location>
</feature>